<evidence type="ECO:0000313" key="2">
    <source>
        <dbReference type="Proteomes" id="UP000008281"/>
    </source>
</evidence>
<dbReference type="AlphaFoldDB" id="E3MY86"/>
<name>E3MY86_CAERE</name>
<dbReference type="HOGENOM" id="CLU_1908644_0_0_1"/>
<gene>
    <name evidence="1" type="ORF">CRE_31332</name>
</gene>
<dbReference type="OrthoDB" id="10256309at2759"/>
<evidence type="ECO:0000313" key="1">
    <source>
        <dbReference type="EMBL" id="EFP11956.1"/>
    </source>
</evidence>
<sequence>MVSGGFRPLDAQTTAAKAYPNHDKRQLKSLLPISSTMFNQVLQKDLPTIESKLFEAMEKAGWITAFLLFQMCGMQLPRDDDKYQADGAEVLNNLLPDDIRVFGMRRTMAYKPAVLDYFPLSDHSDMMVDIKLA</sequence>
<dbReference type="EMBL" id="DS268495">
    <property type="protein sequence ID" value="EFP11956.1"/>
    <property type="molecule type" value="Genomic_DNA"/>
</dbReference>
<reference evidence="1" key="1">
    <citation type="submission" date="2007-07" db="EMBL/GenBank/DDBJ databases">
        <title>PCAP assembly of the Caenorhabditis remanei genome.</title>
        <authorList>
            <consortium name="The Caenorhabditis remanei Sequencing Consortium"/>
            <person name="Wilson R.K."/>
        </authorList>
    </citation>
    <scope>NUCLEOTIDE SEQUENCE [LARGE SCALE GENOMIC DNA]</scope>
    <source>
        <strain evidence="1">PB4641</strain>
    </source>
</reference>
<proteinExistence type="predicted"/>
<keyword evidence="2" id="KW-1185">Reference proteome</keyword>
<dbReference type="eggNOG" id="KOG2553">
    <property type="taxonomic scope" value="Eukaryota"/>
</dbReference>
<dbReference type="STRING" id="31234.E3MY86"/>
<protein>
    <submittedName>
        <fullName evidence="1">Uncharacterized protein</fullName>
    </submittedName>
</protein>
<dbReference type="Proteomes" id="UP000008281">
    <property type="component" value="Unassembled WGS sequence"/>
</dbReference>
<accession>E3MY86</accession>
<organism evidence="2">
    <name type="scientific">Caenorhabditis remanei</name>
    <name type="common">Caenorhabditis vulgaris</name>
    <dbReference type="NCBI Taxonomy" id="31234"/>
    <lineage>
        <taxon>Eukaryota</taxon>
        <taxon>Metazoa</taxon>
        <taxon>Ecdysozoa</taxon>
        <taxon>Nematoda</taxon>
        <taxon>Chromadorea</taxon>
        <taxon>Rhabditida</taxon>
        <taxon>Rhabditina</taxon>
        <taxon>Rhabditomorpha</taxon>
        <taxon>Rhabditoidea</taxon>
        <taxon>Rhabditidae</taxon>
        <taxon>Peloderinae</taxon>
        <taxon>Caenorhabditis</taxon>
    </lineage>
</organism>